<evidence type="ECO:0000256" key="8">
    <source>
        <dbReference type="SAM" id="Phobius"/>
    </source>
</evidence>
<comment type="subcellular location">
    <subcellularLocation>
        <location evidence="1">Endoplasmic reticulum membrane</location>
        <topology evidence="1">Multi-pass membrane protein</topology>
    </subcellularLocation>
</comment>
<evidence type="ECO:0000313" key="9">
    <source>
        <dbReference type="EMBL" id="WOG86480.1"/>
    </source>
</evidence>
<name>A0AAF0WAR1_DAUCS</name>
<dbReference type="EMBL" id="CP093344">
    <property type="protein sequence ID" value="WOG86480.1"/>
    <property type="molecule type" value="Genomic_DNA"/>
</dbReference>
<dbReference type="InterPro" id="IPR005599">
    <property type="entry name" value="GPI_mannosylTrfase"/>
</dbReference>
<evidence type="ECO:0000256" key="1">
    <source>
        <dbReference type="ARBA" id="ARBA00004477"/>
    </source>
</evidence>
<protein>
    <recommendedName>
        <fullName evidence="11">Mannosyltransferase</fullName>
    </recommendedName>
</protein>
<evidence type="ECO:0000256" key="7">
    <source>
        <dbReference type="ARBA" id="ARBA00023136"/>
    </source>
</evidence>
<reference evidence="9" key="2">
    <citation type="submission" date="2022-03" db="EMBL/GenBank/DDBJ databases">
        <title>Draft title - Genomic analysis of global carrot germplasm unveils the trajectory of domestication and the origin of high carotenoid orange carrot.</title>
        <authorList>
            <person name="Iorizzo M."/>
            <person name="Ellison S."/>
            <person name="Senalik D."/>
            <person name="Macko-Podgorni A."/>
            <person name="Grzebelus D."/>
            <person name="Bostan H."/>
            <person name="Rolling W."/>
            <person name="Curaba J."/>
            <person name="Simon P."/>
        </authorList>
    </citation>
    <scope>NUCLEOTIDE SEQUENCE</scope>
    <source>
        <tissue evidence="9">Leaf</tissue>
    </source>
</reference>
<evidence type="ECO:0000256" key="5">
    <source>
        <dbReference type="ARBA" id="ARBA00022824"/>
    </source>
</evidence>
<evidence type="ECO:0000256" key="2">
    <source>
        <dbReference type="ARBA" id="ARBA00022676"/>
    </source>
</evidence>
<evidence type="ECO:0000256" key="4">
    <source>
        <dbReference type="ARBA" id="ARBA00022692"/>
    </source>
</evidence>
<keyword evidence="7 8" id="KW-0472">Membrane</keyword>
<keyword evidence="5" id="KW-0256">Endoplasmic reticulum</keyword>
<keyword evidence="6 8" id="KW-1133">Transmembrane helix</keyword>
<dbReference type="Proteomes" id="UP000077755">
    <property type="component" value="Chromosome 2"/>
</dbReference>
<feature type="transmembrane region" description="Helical" evidence="8">
    <location>
        <begin position="90"/>
        <end position="111"/>
    </location>
</feature>
<keyword evidence="10" id="KW-1185">Reference proteome</keyword>
<proteinExistence type="predicted"/>
<evidence type="ECO:0000256" key="6">
    <source>
        <dbReference type="ARBA" id="ARBA00022989"/>
    </source>
</evidence>
<accession>A0AAF0WAR1</accession>
<dbReference type="GO" id="GO:0016757">
    <property type="term" value="F:glycosyltransferase activity"/>
    <property type="evidence" value="ECO:0007669"/>
    <property type="project" value="UniProtKB-KW"/>
</dbReference>
<dbReference type="Pfam" id="PF03901">
    <property type="entry name" value="Glyco_transf_22"/>
    <property type="match status" value="1"/>
</dbReference>
<gene>
    <name evidence="9" type="ORF">DCAR_0205688</name>
</gene>
<keyword evidence="2" id="KW-0328">Glycosyltransferase</keyword>
<evidence type="ECO:0000313" key="10">
    <source>
        <dbReference type="Proteomes" id="UP000077755"/>
    </source>
</evidence>
<sequence>MVVAVPEFSLDDPGRVYDGEEDKGLGFLLPVLALGMLRYMSATTNIIHDSDEVFNCWEPLHFLIYKSGFQTWEYRSSLSLPPSPSLSHSLFLFTCIYVCELLITFYVNIYVSPVDFQRV</sequence>
<evidence type="ECO:0000256" key="3">
    <source>
        <dbReference type="ARBA" id="ARBA00022679"/>
    </source>
</evidence>
<keyword evidence="4 8" id="KW-0812">Transmembrane</keyword>
<dbReference type="GO" id="GO:0005789">
    <property type="term" value="C:endoplasmic reticulum membrane"/>
    <property type="evidence" value="ECO:0007669"/>
    <property type="project" value="UniProtKB-SubCell"/>
</dbReference>
<dbReference type="AlphaFoldDB" id="A0AAF0WAR1"/>
<keyword evidence="3" id="KW-0808">Transferase</keyword>
<evidence type="ECO:0008006" key="11">
    <source>
        <dbReference type="Google" id="ProtNLM"/>
    </source>
</evidence>
<organism evidence="9 10">
    <name type="scientific">Daucus carota subsp. sativus</name>
    <name type="common">Carrot</name>
    <dbReference type="NCBI Taxonomy" id="79200"/>
    <lineage>
        <taxon>Eukaryota</taxon>
        <taxon>Viridiplantae</taxon>
        <taxon>Streptophyta</taxon>
        <taxon>Embryophyta</taxon>
        <taxon>Tracheophyta</taxon>
        <taxon>Spermatophyta</taxon>
        <taxon>Magnoliopsida</taxon>
        <taxon>eudicotyledons</taxon>
        <taxon>Gunneridae</taxon>
        <taxon>Pentapetalae</taxon>
        <taxon>asterids</taxon>
        <taxon>campanulids</taxon>
        <taxon>Apiales</taxon>
        <taxon>Apiaceae</taxon>
        <taxon>Apioideae</taxon>
        <taxon>Scandiceae</taxon>
        <taxon>Daucinae</taxon>
        <taxon>Daucus</taxon>
        <taxon>Daucus sect. Daucus</taxon>
    </lineage>
</organism>
<reference evidence="9" key="1">
    <citation type="journal article" date="2016" name="Nat. Genet.">
        <title>A high-quality carrot genome assembly provides new insights into carotenoid accumulation and asterid genome evolution.</title>
        <authorList>
            <person name="Iorizzo M."/>
            <person name="Ellison S."/>
            <person name="Senalik D."/>
            <person name="Zeng P."/>
            <person name="Satapoomin P."/>
            <person name="Huang J."/>
            <person name="Bowman M."/>
            <person name="Iovene M."/>
            <person name="Sanseverino W."/>
            <person name="Cavagnaro P."/>
            <person name="Yildiz M."/>
            <person name="Macko-Podgorni A."/>
            <person name="Moranska E."/>
            <person name="Grzebelus E."/>
            <person name="Grzebelus D."/>
            <person name="Ashrafi H."/>
            <person name="Zheng Z."/>
            <person name="Cheng S."/>
            <person name="Spooner D."/>
            <person name="Van Deynze A."/>
            <person name="Simon P."/>
        </authorList>
    </citation>
    <scope>NUCLEOTIDE SEQUENCE</scope>
    <source>
        <tissue evidence="9">Leaf</tissue>
    </source>
</reference>